<comment type="caution">
    <text evidence="2">The sequence shown here is derived from an EMBL/GenBank/DDBJ whole genome shotgun (WGS) entry which is preliminary data.</text>
</comment>
<protein>
    <submittedName>
        <fullName evidence="2">Mediator of RNA polymerase II transcription subunit 1 isoform X2</fullName>
    </submittedName>
</protein>
<evidence type="ECO:0000256" key="1">
    <source>
        <dbReference type="SAM" id="MobiDB-lite"/>
    </source>
</evidence>
<evidence type="ECO:0000313" key="2">
    <source>
        <dbReference type="EMBL" id="KAJ7968108.1"/>
    </source>
</evidence>
<evidence type="ECO:0000313" key="3">
    <source>
        <dbReference type="Proteomes" id="UP001163823"/>
    </source>
</evidence>
<dbReference type="PANTHER" id="PTHR34112">
    <property type="entry name" value="C-JUN-AMINO-TERMINAL KINASE-INTERACTING PROTEIN"/>
    <property type="match status" value="1"/>
</dbReference>
<sequence length="407" mass="43041">MLLHSLSMISSRREETSSGKVAGDLNNVNSNHIKDIGVLSKGNVGNMHETMFEWEFPSLGAEHRQGGSETGRVLSFSSSTSTQSLSAVIGNNGLPLALVGMPMTVRSNSTAVAVAQHSVSPSSAIVTPSVLGVSMAETLAQAPLNSSTHPKLRELAIKKSRQLIPVTPSLPKSLMTSPSEKSKLKVQQQNPFSSSPTASHSPRYSPAKADVPTSTLGNLRCLGASQDLNRSSSTEKDSLSPNASRIGTVNDPVGVALSPSGFTALRNKSNNTSPAVGKPVEKRLTSQAQSQNDFFKNLSRKTSSTNPCPHLPGPCATAMVSENSVELVKQVFSASDTQCRDAPLVCTSVLDLKMDSSNLVTPNAYGHDGSLKPSSNKEDHSSTNTVVYPDEEEAAFLRSLGWEENAA</sequence>
<dbReference type="KEGG" id="qsa:O6P43_012259"/>
<accession>A0AAD7M1A5</accession>
<feature type="region of interest" description="Disordered" evidence="1">
    <location>
        <begin position="361"/>
        <end position="387"/>
    </location>
</feature>
<feature type="compositionally biased region" description="Polar residues" evidence="1">
    <location>
        <begin position="174"/>
        <end position="202"/>
    </location>
</feature>
<gene>
    <name evidence="2" type="ORF">O6P43_012259</name>
</gene>
<feature type="region of interest" description="Disordered" evidence="1">
    <location>
        <begin position="224"/>
        <end position="253"/>
    </location>
</feature>
<keyword evidence="3" id="KW-1185">Reference proteome</keyword>
<proteinExistence type="predicted"/>
<organism evidence="2 3">
    <name type="scientific">Quillaja saponaria</name>
    <name type="common">Soap bark tree</name>
    <dbReference type="NCBI Taxonomy" id="32244"/>
    <lineage>
        <taxon>Eukaryota</taxon>
        <taxon>Viridiplantae</taxon>
        <taxon>Streptophyta</taxon>
        <taxon>Embryophyta</taxon>
        <taxon>Tracheophyta</taxon>
        <taxon>Spermatophyta</taxon>
        <taxon>Magnoliopsida</taxon>
        <taxon>eudicotyledons</taxon>
        <taxon>Gunneridae</taxon>
        <taxon>Pentapetalae</taxon>
        <taxon>rosids</taxon>
        <taxon>fabids</taxon>
        <taxon>Fabales</taxon>
        <taxon>Quillajaceae</taxon>
        <taxon>Quillaja</taxon>
    </lineage>
</organism>
<dbReference type="AlphaFoldDB" id="A0AAD7M1A5"/>
<name>A0AAD7M1A5_QUISA</name>
<feature type="region of interest" description="Disordered" evidence="1">
    <location>
        <begin position="168"/>
        <end position="212"/>
    </location>
</feature>
<dbReference type="EMBL" id="JARAOO010000005">
    <property type="protein sequence ID" value="KAJ7968108.1"/>
    <property type="molecule type" value="Genomic_DNA"/>
</dbReference>
<dbReference type="PANTHER" id="PTHR34112:SF13">
    <property type="entry name" value="OS04G0448200 PROTEIN"/>
    <property type="match status" value="1"/>
</dbReference>
<dbReference type="Proteomes" id="UP001163823">
    <property type="component" value="Chromosome 5"/>
</dbReference>
<reference evidence="2" key="1">
    <citation type="journal article" date="2023" name="Science">
        <title>Elucidation of the pathway for biosynthesis of saponin adjuvants from the soapbark tree.</title>
        <authorList>
            <person name="Reed J."/>
            <person name="Orme A."/>
            <person name="El-Demerdash A."/>
            <person name="Owen C."/>
            <person name="Martin L.B.B."/>
            <person name="Misra R.C."/>
            <person name="Kikuchi S."/>
            <person name="Rejzek M."/>
            <person name="Martin A.C."/>
            <person name="Harkess A."/>
            <person name="Leebens-Mack J."/>
            <person name="Louveau T."/>
            <person name="Stephenson M.J."/>
            <person name="Osbourn A."/>
        </authorList>
    </citation>
    <scope>NUCLEOTIDE SEQUENCE</scope>
    <source>
        <strain evidence="2">S10</strain>
    </source>
</reference>